<dbReference type="AlphaFoldDB" id="A0A9X0XF81"/>
<gene>
    <name evidence="6" type="ORF">JI742_13025</name>
</gene>
<accession>A0A9X0XF81</accession>
<protein>
    <submittedName>
        <fullName evidence="6">Response regulator transcription factor</fullName>
    </submittedName>
</protein>
<reference evidence="6 7" key="1">
    <citation type="submission" date="2021-01" db="EMBL/GenBank/DDBJ databases">
        <title>Piscinibacter sp. Jin2 Genome sequencing and assembly.</title>
        <authorList>
            <person name="Kim I."/>
        </authorList>
    </citation>
    <scope>NUCLEOTIDE SEQUENCE [LARGE SCALE GENOMIC DNA]</scope>
    <source>
        <strain evidence="6 7">Jin2</strain>
    </source>
</reference>
<dbReference type="GO" id="GO:0000160">
    <property type="term" value="P:phosphorelay signal transduction system"/>
    <property type="evidence" value="ECO:0007669"/>
    <property type="project" value="InterPro"/>
</dbReference>
<dbReference type="CDD" id="cd06170">
    <property type="entry name" value="LuxR_C_like"/>
    <property type="match status" value="1"/>
</dbReference>
<feature type="domain" description="Response regulatory" evidence="5">
    <location>
        <begin position="2"/>
        <end position="119"/>
    </location>
</feature>
<dbReference type="InterPro" id="IPR051015">
    <property type="entry name" value="EvgA-like"/>
</dbReference>
<dbReference type="PANTHER" id="PTHR45566:SF1">
    <property type="entry name" value="HTH-TYPE TRANSCRIPTIONAL REGULATOR YHJB-RELATED"/>
    <property type="match status" value="1"/>
</dbReference>
<dbReference type="InterPro" id="IPR058245">
    <property type="entry name" value="NreC/VraR/RcsB-like_REC"/>
</dbReference>
<dbReference type="SMART" id="SM00448">
    <property type="entry name" value="REC"/>
    <property type="match status" value="1"/>
</dbReference>
<dbReference type="EMBL" id="JAERRA010000002">
    <property type="protein sequence ID" value="MBL0720809.1"/>
    <property type="molecule type" value="Genomic_DNA"/>
</dbReference>
<evidence type="ECO:0000256" key="1">
    <source>
        <dbReference type="ARBA" id="ARBA00022553"/>
    </source>
</evidence>
<dbReference type="Gene3D" id="1.10.10.10">
    <property type="entry name" value="Winged helix-like DNA-binding domain superfamily/Winged helix DNA-binding domain"/>
    <property type="match status" value="1"/>
</dbReference>
<name>A0A9X0XF81_9BURK</name>
<dbReference type="Proteomes" id="UP000643207">
    <property type="component" value="Unassembled WGS sequence"/>
</dbReference>
<evidence type="ECO:0000313" key="7">
    <source>
        <dbReference type="Proteomes" id="UP000643207"/>
    </source>
</evidence>
<dbReference type="InterPro" id="IPR016032">
    <property type="entry name" value="Sig_transdc_resp-reg_C-effctor"/>
</dbReference>
<evidence type="ECO:0000259" key="4">
    <source>
        <dbReference type="PROSITE" id="PS50043"/>
    </source>
</evidence>
<dbReference type="Pfam" id="PF00072">
    <property type="entry name" value="Response_reg"/>
    <property type="match status" value="1"/>
</dbReference>
<feature type="modified residue" description="4-aspartylphosphate" evidence="3">
    <location>
        <position position="54"/>
    </location>
</feature>
<dbReference type="Gene3D" id="3.40.50.2300">
    <property type="match status" value="1"/>
</dbReference>
<dbReference type="InterPro" id="IPR011006">
    <property type="entry name" value="CheY-like_superfamily"/>
</dbReference>
<dbReference type="InterPro" id="IPR000792">
    <property type="entry name" value="Tscrpt_reg_LuxR_C"/>
</dbReference>
<dbReference type="SMART" id="SM00421">
    <property type="entry name" value="HTH_LUXR"/>
    <property type="match status" value="1"/>
</dbReference>
<dbReference type="CDD" id="cd17535">
    <property type="entry name" value="REC_NarL-like"/>
    <property type="match status" value="1"/>
</dbReference>
<keyword evidence="1 3" id="KW-0597">Phosphoprotein</keyword>
<dbReference type="GO" id="GO:0003677">
    <property type="term" value="F:DNA binding"/>
    <property type="evidence" value="ECO:0007669"/>
    <property type="project" value="UniProtKB-KW"/>
</dbReference>
<dbReference type="Pfam" id="PF00196">
    <property type="entry name" value="GerE"/>
    <property type="match status" value="1"/>
</dbReference>
<dbReference type="SUPFAM" id="SSF46894">
    <property type="entry name" value="C-terminal effector domain of the bipartite response regulators"/>
    <property type="match status" value="1"/>
</dbReference>
<dbReference type="SUPFAM" id="SSF52172">
    <property type="entry name" value="CheY-like"/>
    <property type="match status" value="1"/>
</dbReference>
<dbReference type="PRINTS" id="PR00038">
    <property type="entry name" value="HTHLUXR"/>
</dbReference>
<dbReference type="InterPro" id="IPR036388">
    <property type="entry name" value="WH-like_DNA-bd_sf"/>
</dbReference>
<dbReference type="GO" id="GO:0006355">
    <property type="term" value="P:regulation of DNA-templated transcription"/>
    <property type="evidence" value="ECO:0007669"/>
    <property type="project" value="InterPro"/>
</dbReference>
<dbReference type="PANTHER" id="PTHR45566">
    <property type="entry name" value="HTH-TYPE TRANSCRIPTIONAL REGULATOR YHJB-RELATED"/>
    <property type="match status" value="1"/>
</dbReference>
<organism evidence="6 7">
    <name type="scientific">Aquariibacter lacus</name>
    <dbReference type="NCBI Taxonomy" id="2801332"/>
    <lineage>
        <taxon>Bacteria</taxon>
        <taxon>Pseudomonadati</taxon>
        <taxon>Pseudomonadota</taxon>
        <taxon>Betaproteobacteria</taxon>
        <taxon>Burkholderiales</taxon>
        <taxon>Sphaerotilaceae</taxon>
        <taxon>Aquariibacter</taxon>
    </lineage>
</organism>
<evidence type="ECO:0000313" key="6">
    <source>
        <dbReference type="EMBL" id="MBL0720809.1"/>
    </source>
</evidence>
<comment type="caution">
    <text evidence="6">The sequence shown here is derived from an EMBL/GenBank/DDBJ whole genome shotgun (WGS) entry which is preliminary data.</text>
</comment>
<evidence type="ECO:0000256" key="3">
    <source>
        <dbReference type="PROSITE-ProRule" id="PRU00169"/>
    </source>
</evidence>
<proteinExistence type="predicted"/>
<evidence type="ECO:0000256" key="2">
    <source>
        <dbReference type="ARBA" id="ARBA00023125"/>
    </source>
</evidence>
<keyword evidence="2" id="KW-0238">DNA-binding</keyword>
<feature type="domain" description="HTH luxR-type" evidence="4">
    <location>
        <begin position="154"/>
        <end position="219"/>
    </location>
</feature>
<evidence type="ECO:0000259" key="5">
    <source>
        <dbReference type="PROSITE" id="PS50110"/>
    </source>
</evidence>
<dbReference type="PROSITE" id="PS50043">
    <property type="entry name" value="HTH_LUXR_2"/>
    <property type="match status" value="1"/>
</dbReference>
<sequence length="244" mass="25530">MRVLLVDDHPLVLSGMKALIESLEPAARVMQANSAAAARHLLEHEADHDLVLLDLQLGDADGFVLLAELRELYPALPVVVISGASNNQDVIRCIDLGAMGYVSKRASTEELTAALLLVMSGGIYVPPMATESATAGAAVSLGVTANGEAQPAQVSLAELGLTPRQTDVLTLLLQGKPNKVIARELSLSVETIKDHVAAVLRALGVNTRTQAVLAVGQMSVQGGYLPGWRRPQRASPAAAANPAK</sequence>
<keyword evidence="7" id="KW-1185">Reference proteome</keyword>
<dbReference type="PROSITE" id="PS50110">
    <property type="entry name" value="RESPONSE_REGULATORY"/>
    <property type="match status" value="1"/>
</dbReference>
<dbReference type="InterPro" id="IPR001789">
    <property type="entry name" value="Sig_transdc_resp-reg_receiver"/>
</dbReference>